<dbReference type="NCBIfam" id="NF001380">
    <property type="entry name" value="PRK00279.1-2"/>
    <property type="match status" value="1"/>
</dbReference>
<evidence type="ECO:0000256" key="4">
    <source>
        <dbReference type="ARBA" id="ARBA00022741"/>
    </source>
</evidence>
<comment type="similarity">
    <text evidence="7 8">Belongs to the adenylate kinase family.</text>
</comment>
<dbReference type="EC" id="2.7.4.3" evidence="7 9"/>
<comment type="subunit">
    <text evidence="7 9">Monomer.</text>
</comment>
<feature type="binding site" evidence="7">
    <location>
        <position position="150"/>
    </location>
    <ligand>
        <name>Zn(2+)</name>
        <dbReference type="ChEBI" id="CHEBI:29105"/>
        <note>structural</note>
    </ligand>
</feature>
<dbReference type="EMBL" id="JAESWC010000002">
    <property type="protein sequence ID" value="MBL4935318.1"/>
    <property type="molecule type" value="Genomic_DNA"/>
</dbReference>
<feature type="domain" description="Adenylate kinase active site lid" evidence="10">
    <location>
        <begin position="127"/>
        <end position="162"/>
    </location>
</feature>
<dbReference type="GO" id="GO:0004017">
    <property type="term" value="F:AMP kinase activity"/>
    <property type="evidence" value="ECO:0007669"/>
    <property type="project" value="UniProtKB-EC"/>
</dbReference>
<dbReference type="InterPro" id="IPR007862">
    <property type="entry name" value="Adenylate_kinase_lid-dom"/>
</dbReference>
<evidence type="ECO:0000256" key="6">
    <source>
        <dbReference type="ARBA" id="ARBA00022833"/>
    </source>
</evidence>
<keyword evidence="5 7" id="KW-0418">Kinase</keyword>
<protein>
    <recommendedName>
        <fullName evidence="7 9">Adenylate kinase</fullName>
        <shortName evidence="7">AK</shortName>
        <ecNumber evidence="7 9">2.7.4.3</ecNumber>
    </recommendedName>
    <alternativeName>
        <fullName evidence="7">ATP-AMP transphosphorylase</fullName>
    </alternativeName>
    <alternativeName>
        <fullName evidence="7">ATP:AMP phosphotransferase</fullName>
    </alternativeName>
    <alternativeName>
        <fullName evidence="7">Adenylate monophosphate kinase</fullName>
    </alternativeName>
</protein>
<evidence type="ECO:0000256" key="7">
    <source>
        <dbReference type="HAMAP-Rule" id="MF_00235"/>
    </source>
</evidence>
<organism evidence="11 12">
    <name type="scientific">Clostridium rhizosphaerae</name>
    <dbReference type="NCBI Taxonomy" id="2803861"/>
    <lineage>
        <taxon>Bacteria</taxon>
        <taxon>Bacillati</taxon>
        <taxon>Bacillota</taxon>
        <taxon>Clostridia</taxon>
        <taxon>Eubacteriales</taxon>
        <taxon>Clostridiaceae</taxon>
        <taxon>Clostridium</taxon>
    </lineage>
</organism>
<dbReference type="PRINTS" id="PR00094">
    <property type="entry name" value="ADENYLTKNASE"/>
</dbReference>
<comment type="caution">
    <text evidence="11">The sequence shown here is derived from an EMBL/GenBank/DDBJ whole genome shotgun (WGS) entry which is preliminary data.</text>
</comment>
<evidence type="ECO:0000313" key="12">
    <source>
        <dbReference type="Proteomes" id="UP000632377"/>
    </source>
</evidence>
<evidence type="ECO:0000256" key="2">
    <source>
        <dbReference type="ARBA" id="ARBA00022723"/>
    </source>
</evidence>
<comment type="domain">
    <text evidence="7">Consists of three domains, a large central CORE domain and two small peripheral domains, NMPbind and LID, which undergo movements during catalysis. The LID domain closes over the site of phosphoryl transfer upon ATP binding. Assembling and dissambling the active center during each catalytic cycle provides an effective means to prevent ATP hydrolysis. Some bacteria have evolved a zinc-coordinating structure that stabilizes the LID domain.</text>
</comment>
<dbReference type="PANTHER" id="PTHR23359">
    <property type="entry name" value="NUCLEOTIDE KINASE"/>
    <property type="match status" value="1"/>
</dbReference>
<dbReference type="InterPro" id="IPR033690">
    <property type="entry name" value="Adenylat_kinase_CS"/>
</dbReference>
<dbReference type="Proteomes" id="UP000632377">
    <property type="component" value="Unassembled WGS sequence"/>
</dbReference>
<keyword evidence="7" id="KW-0963">Cytoplasm</keyword>
<feature type="binding site" evidence="7">
    <location>
        <position position="153"/>
    </location>
    <ligand>
        <name>Zn(2+)</name>
        <dbReference type="ChEBI" id="CHEBI:29105"/>
        <note>structural</note>
    </ligand>
</feature>
<dbReference type="HAMAP" id="MF_00235">
    <property type="entry name" value="Adenylate_kinase_Adk"/>
    <property type="match status" value="1"/>
</dbReference>
<feature type="binding site" evidence="7">
    <location>
        <position position="31"/>
    </location>
    <ligand>
        <name>AMP</name>
        <dbReference type="ChEBI" id="CHEBI:456215"/>
    </ligand>
</feature>
<keyword evidence="4 7" id="KW-0547">Nucleotide-binding</keyword>
<evidence type="ECO:0000256" key="3">
    <source>
        <dbReference type="ARBA" id="ARBA00022727"/>
    </source>
</evidence>
<evidence type="ECO:0000256" key="5">
    <source>
        <dbReference type="ARBA" id="ARBA00022777"/>
    </source>
</evidence>
<evidence type="ECO:0000259" key="10">
    <source>
        <dbReference type="Pfam" id="PF05191"/>
    </source>
</evidence>
<feature type="binding site" evidence="7">
    <location>
        <begin position="57"/>
        <end position="59"/>
    </location>
    <ligand>
        <name>AMP</name>
        <dbReference type="ChEBI" id="CHEBI:456215"/>
    </ligand>
</feature>
<evidence type="ECO:0000256" key="9">
    <source>
        <dbReference type="RuleBase" id="RU003331"/>
    </source>
</evidence>
<keyword evidence="3 7" id="KW-0545">Nucleotide biosynthesis</keyword>
<name>A0ABS1TBE4_9CLOT</name>
<dbReference type="NCBIfam" id="NF001381">
    <property type="entry name" value="PRK00279.1-3"/>
    <property type="match status" value="1"/>
</dbReference>
<evidence type="ECO:0000256" key="8">
    <source>
        <dbReference type="RuleBase" id="RU003330"/>
    </source>
</evidence>
<keyword evidence="6 7" id="KW-0862">Zinc</keyword>
<keyword evidence="7 9" id="KW-0067">ATP-binding</keyword>
<dbReference type="NCBIfam" id="TIGR01351">
    <property type="entry name" value="adk"/>
    <property type="match status" value="1"/>
</dbReference>
<comment type="catalytic activity">
    <reaction evidence="7 9">
        <text>AMP + ATP = 2 ADP</text>
        <dbReference type="Rhea" id="RHEA:12973"/>
        <dbReference type="ChEBI" id="CHEBI:30616"/>
        <dbReference type="ChEBI" id="CHEBI:456215"/>
        <dbReference type="ChEBI" id="CHEBI:456216"/>
        <dbReference type="EC" id="2.7.4.3"/>
    </reaction>
</comment>
<comment type="pathway">
    <text evidence="7">Purine metabolism; AMP biosynthesis via salvage pathway; AMP from ADP: step 1/1.</text>
</comment>
<feature type="binding site" evidence="7">
    <location>
        <position position="133"/>
    </location>
    <ligand>
        <name>Zn(2+)</name>
        <dbReference type="ChEBI" id="CHEBI:29105"/>
        <note>structural</note>
    </ligand>
</feature>
<keyword evidence="2 7" id="KW-0479">Metal-binding</keyword>
<feature type="binding site" evidence="7">
    <location>
        <position position="160"/>
    </location>
    <ligand>
        <name>AMP</name>
        <dbReference type="ChEBI" id="CHEBI:456215"/>
    </ligand>
</feature>
<feature type="binding site" evidence="7">
    <location>
        <begin position="85"/>
        <end position="88"/>
    </location>
    <ligand>
        <name>AMP</name>
        <dbReference type="ChEBI" id="CHEBI:456215"/>
    </ligand>
</feature>
<sequence>MILILLGPPGAGKGTQAALISEKYNIPHISTGDIFRQNIKNKTKLGLEAEGYIHNGLLVPDELTIKIIEERLNEKDCRNGYLLDGFPRTVFQAESLKKYYLGIKEHIDLVFFLEVNLDLVIKRNTGRRICSCCGRCYHVYFTPPKHKDKCDTCGGCLIQRKDDTESVILERLSVYLEQTMPLVDYYVKAKILYKLCGDEEITKVFENMCKIIDNCN</sequence>
<dbReference type="InterPro" id="IPR027417">
    <property type="entry name" value="P-loop_NTPase"/>
</dbReference>
<feature type="binding site" evidence="7">
    <location>
        <position position="199"/>
    </location>
    <ligand>
        <name>ATP</name>
        <dbReference type="ChEBI" id="CHEBI:30616"/>
    </ligand>
</feature>
<feature type="region of interest" description="LID" evidence="7">
    <location>
        <begin position="126"/>
        <end position="163"/>
    </location>
</feature>
<dbReference type="Pfam" id="PF00406">
    <property type="entry name" value="ADK"/>
    <property type="match status" value="1"/>
</dbReference>
<dbReference type="InterPro" id="IPR006259">
    <property type="entry name" value="Adenyl_kin_sub"/>
</dbReference>
<proteinExistence type="inferred from homology"/>
<dbReference type="InterPro" id="IPR000850">
    <property type="entry name" value="Adenylat/UMP-CMP_kin"/>
</dbReference>
<reference evidence="11 12" key="1">
    <citation type="submission" date="2021-01" db="EMBL/GenBank/DDBJ databases">
        <title>Genome public.</title>
        <authorList>
            <person name="Liu C."/>
            <person name="Sun Q."/>
        </authorList>
    </citation>
    <scope>NUCLEOTIDE SEQUENCE [LARGE SCALE GENOMIC DNA]</scope>
    <source>
        <strain evidence="11 12">YIM B02515</strain>
    </source>
</reference>
<feature type="region of interest" description="NMP" evidence="7">
    <location>
        <begin position="30"/>
        <end position="59"/>
    </location>
</feature>
<comment type="function">
    <text evidence="7">Catalyzes the reversible transfer of the terminal phosphate group between ATP and AMP. Plays an important role in cellular energy homeostasis and in adenine nucleotide metabolism.</text>
</comment>
<feature type="binding site" evidence="7">
    <location>
        <position position="92"/>
    </location>
    <ligand>
        <name>AMP</name>
        <dbReference type="ChEBI" id="CHEBI:456215"/>
    </ligand>
</feature>
<feature type="binding site" evidence="7">
    <location>
        <position position="130"/>
    </location>
    <ligand>
        <name>Zn(2+)</name>
        <dbReference type="ChEBI" id="CHEBI:29105"/>
        <note>structural</note>
    </ligand>
</feature>
<feature type="binding site" evidence="7">
    <location>
        <position position="171"/>
    </location>
    <ligand>
        <name>AMP</name>
        <dbReference type="ChEBI" id="CHEBI:456215"/>
    </ligand>
</feature>
<dbReference type="RefSeq" id="WP_202747915.1">
    <property type="nucleotide sequence ID" value="NZ_JAESWC010000002.1"/>
</dbReference>
<dbReference type="SUPFAM" id="SSF52540">
    <property type="entry name" value="P-loop containing nucleoside triphosphate hydrolases"/>
    <property type="match status" value="1"/>
</dbReference>
<keyword evidence="12" id="KW-1185">Reference proteome</keyword>
<gene>
    <name evidence="7" type="primary">adk</name>
    <name evidence="11" type="ORF">JK636_06050</name>
</gene>
<evidence type="ECO:0000256" key="1">
    <source>
        <dbReference type="ARBA" id="ARBA00022679"/>
    </source>
</evidence>
<dbReference type="CDD" id="cd01428">
    <property type="entry name" value="ADK"/>
    <property type="match status" value="1"/>
</dbReference>
<keyword evidence="1 7" id="KW-0808">Transferase</keyword>
<dbReference type="PROSITE" id="PS00113">
    <property type="entry name" value="ADENYLATE_KINASE"/>
    <property type="match status" value="1"/>
</dbReference>
<feature type="binding site" evidence="7">
    <location>
        <position position="127"/>
    </location>
    <ligand>
        <name>ATP</name>
        <dbReference type="ChEBI" id="CHEBI:30616"/>
    </ligand>
</feature>
<dbReference type="Gene3D" id="3.40.50.300">
    <property type="entry name" value="P-loop containing nucleotide triphosphate hydrolases"/>
    <property type="match status" value="1"/>
</dbReference>
<accession>A0ABS1TBE4</accession>
<comment type="caution">
    <text evidence="7">Lacks conserved residue(s) required for the propagation of feature annotation.</text>
</comment>
<evidence type="ECO:0000313" key="11">
    <source>
        <dbReference type="EMBL" id="MBL4935318.1"/>
    </source>
</evidence>
<comment type="subcellular location">
    <subcellularLocation>
        <location evidence="7 9">Cytoplasm</location>
    </subcellularLocation>
</comment>
<feature type="binding site" evidence="7">
    <location>
        <position position="36"/>
    </location>
    <ligand>
        <name>AMP</name>
        <dbReference type="ChEBI" id="CHEBI:456215"/>
    </ligand>
</feature>
<dbReference type="Pfam" id="PF05191">
    <property type="entry name" value="ADK_lid"/>
    <property type="match status" value="1"/>
</dbReference>
<feature type="binding site" evidence="7">
    <location>
        <begin position="10"/>
        <end position="15"/>
    </location>
    <ligand>
        <name>ATP</name>
        <dbReference type="ChEBI" id="CHEBI:30616"/>
    </ligand>
</feature>